<dbReference type="AlphaFoldDB" id="A0A177KQY0"/>
<gene>
    <name evidence="2" type="ORF">AWH48_03550</name>
</gene>
<dbReference type="EMBL" id="LQWZ01000023">
    <property type="protein sequence ID" value="OAH55763.1"/>
    <property type="molecule type" value="Genomic_DNA"/>
</dbReference>
<keyword evidence="1" id="KW-0472">Membrane</keyword>
<dbReference type="InterPro" id="IPR017850">
    <property type="entry name" value="Alkaline_phosphatase_core_sf"/>
</dbReference>
<comment type="caution">
    <text evidence="2">The sequence shown here is derived from an EMBL/GenBank/DDBJ whole genome shotgun (WGS) entry which is preliminary data.</text>
</comment>
<dbReference type="PANTHER" id="PTHR10151">
    <property type="entry name" value="ECTONUCLEOTIDE PYROPHOSPHATASE/PHOSPHODIESTERASE"/>
    <property type="match status" value="1"/>
</dbReference>
<dbReference type="Gene3D" id="3.40.720.10">
    <property type="entry name" value="Alkaline Phosphatase, subunit A"/>
    <property type="match status" value="1"/>
</dbReference>
<dbReference type="OrthoDB" id="2381338at2"/>
<keyword evidence="1" id="KW-1133">Transmembrane helix</keyword>
<name>A0A177KQY0_9BACI</name>
<evidence type="ECO:0000256" key="1">
    <source>
        <dbReference type="SAM" id="Phobius"/>
    </source>
</evidence>
<dbReference type="InterPro" id="IPR002591">
    <property type="entry name" value="Phosphodiest/P_Trfase"/>
</dbReference>
<proteinExistence type="predicted"/>
<dbReference type="SUPFAM" id="SSF53649">
    <property type="entry name" value="Alkaline phosphatase-like"/>
    <property type="match status" value="1"/>
</dbReference>
<dbReference type="PANTHER" id="PTHR10151:SF120">
    <property type="entry name" value="BIS(5'-ADENOSYL)-TRIPHOSPHATASE"/>
    <property type="match status" value="1"/>
</dbReference>
<sequence length="521" mass="58826">MIRKIFVSVIIFFFFIVGLGWYLLITPTKDLNKVSITAAPKPVVVLAIDSLMDQPLKKAIDEGKAPALEFLMKHGQYLPEMVSSYPTMSVTIDSTLLTGTYADKHKIPGLSWFKQDENRLISYGGGKSEMWNLGIKNVVRDGLIELNETHLNKNIPTIYEELAKSHIQSASINGLIHRGDQTHRLHIPTLVSGMNLLPQDVEVNGPALLSMGSLSQFNPENDRYNYVWQSMGINNQFTSNELTYFIQKDKLPAFTLAYFPNLDQQVHEHGPKEQKGIEEVDKQLQTILNAYSSWDDAIQKAIWIVHGDSGQSAIIKDRNKALIDLNTLLDEYTFWNPDQPSNKELALAVNERMAYIYIQDERIEISDITSKLKTDSRIDFIAWKKDNISYVLAEGSDKPFTFSPNGPYTDQYGQSWDLKGDRSVLDLSVNEQNEINYDDYPDALARLYGALHSHEGQYIIVDAKPGYEFVGTHSPNHAGGAAHGSLHKIDSEVPLIITGTDQAPKHQRLVDFKDWLVELTK</sequence>
<dbReference type="GO" id="GO:0016787">
    <property type="term" value="F:hydrolase activity"/>
    <property type="evidence" value="ECO:0007669"/>
    <property type="project" value="UniProtKB-ARBA"/>
</dbReference>
<dbReference type="Pfam" id="PF01663">
    <property type="entry name" value="Phosphodiest"/>
    <property type="match status" value="1"/>
</dbReference>
<reference evidence="2 3" key="1">
    <citation type="submission" date="2016-01" db="EMBL/GenBank/DDBJ databases">
        <title>Investigation of taxonomic status of Bacillus aminovorans.</title>
        <authorList>
            <person name="Verma A."/>
            <person name="Pal Y."/>
            <person name="Krishnamurthi S."/>
        </authorList>
    </citation>
    <scope>NUCLEOTIDE SEQUENCE [LARGE SCALE GENOMIC DNA]</scope>
    <source>
        <strain evidence="2 3">DSM 4337</strain>
    </source>
</reference>
<feature type="transmembrane region" description="Helical" evidence="1">
    <location>
        <begin position="5"/>
        <end position="24"/>
    </location>
</feature>
<evidence type="ECO:0000313" key="2">
    <source>
        <dbReference type="EMBL" id="OAH55763.1"/>
    </source>
</evidence>
<organism evidence="2 3">
    <name type="scientific">Domibacillus aminovorans</name>
    <dbReference type="NCBI Taxonomy" id="29332"/>
    <lineage>
        <taxon>Bacteria</taxon>
        <taxon>Bacillati</taxon>
        <taxon>Bacillota</taxon>
        <taxon>Bacilli</taxon>
        <taxon>Bacillales</taxon>
        <taxon>Bacillaceae</taxon>
        <taxon>Domibacillus</taxon>
    </lineage>
</organism>
<evidence type="ECO:0000313" key="3">
    <source>
        <dbReference type="Proteomes" id="UP000077271"/>
    </source>
</evidence>
<accession>A0A177KQY0</accession>
<keyword evidence="1" id="KW-0812">Transmembrane</keyword>
<dbReference type="Proteomes" id="UP000077271">
    <property type="component" value="Unassembled WGS sequence"/>
</dbReference>
<protein>
    <submittedName>
        <fullName evidence="2">Phosphodiesterase</fullName>
    </submittedName>
</protein>
<dbReference type="RefSeq" id="WP_082860571.1">
    <property type="nucleotide sequence ID" value="NZ_LQWZ01000023.1"/>
</dbReference>